<dbReference type="EMBL" id="GGEC01008577">
    <property type="protein sequence ID" value="MBW89060.1"/>
    <property type="molecule type" value="Transcribed_RNA"/>
</dbReference>
<accession>A0A2P2J6F6</accession>
<protein>
    <submittedName>
        <fullName evidence="1">Uncharacterized protein</fullName>
    </submittedName>
</protein>
<dbReference type="AlphaFoldDB" id="A0A2P2J6F6"/>
<reference evidence="1" key="1">
    <citation type="submission" date="2018-02" db="EMBL/GenBank/DDBJ databases">
        <title>Rhizophora mucronata_Transcriptome.</title>
        <authorList>
            <person name="Meera S.P."/>
            <person name="Sreeshan A."/>
            <person name="Augustine A."/>
        </authorList>
    </citation>
    <scope>NUCLEOTIDE SEQUENCE</scope>
    <source>
        <tissue evidence="1">Leaf</tissue>
    </source>
</reference>
<evidence type="ECO:0000313" key="1">
    <source>
        <dbReference type="EMBL" id="MBW89060.1"/>
    </source>
</evidence>
<proteinExistence type="predicted"/>
<name>A0A2P2J6F6_RHIMU</name>
<sequence length="41" mass="4633">MSTWNFPKSIKVVTQSIDLRHGTSSSQIKYGTSSSQIKFRT</sequence>
<organism evidence="1">
    <name type="scientific">Rhizophora mucronata</name>
    <name type="common">Asiatic mangrove</name>
    <dbReference type="NCBI Taxonomy" id="61149"/>
    <lineage>
        <taxon>Eukaryota</taxon>
        <taxon>Viridiplantae</taxon>
        <taxon>Streptophyta</taxon>
        <taxon>Embryophyta</taxon>
        <taxon>Tracheophyta</taxon>
        <taxon>Spermatophyta</taxon>
        <taxon>Magnoliopsida</taxon>
        <taxon>eudicotyledons</taxon>
        <taxon>Gunneridae</taxon>
        <taxon>Pentapetalae</taxon>
        <taxon>rosids</taxon>
        <taxon>fabids</taxon>
        <taxon>Malpighiales</taxon>
        <taxon>Rhizophoraceae</taxon>
        <taxon>Rhizophora</taxon>
    </lineage>
</organism>